<dbReference type="InterPro" id="IPR002298">
    <property type="entry name" value="DNA_polymerase_A"/>
</dbReference>
<dbReference type="PANTHER" id="PTHR10133:SF27">
    <property type="entry name" value="DNA POLYMERASE NU"/>
    <property type="match status" value="1"/>
</dbReference>
<dbReference type="InterPro" id="IPR036279">
    <property type="entry name" value="5-3_exonuclease_C_sf"/>
</dbReference>
<dbReference type="InterPro" id="IPR043502">
    <property type="entry name" value="DNA/RNA_pol_sf"/>
</dbReference>
<comment type="catalytic activity">
    <reaction evidence="15 17">
        <text>DNA(n) + a 2'-deoxyribonucleoside 5'-triphosphate = DNA(n+1) + diphosphate</text>
        <dbReference type="Rhea" id="RHEA:22508"/>
        <dbReference type="Rhea" id="RHEA-COMP:17339"/>
        <dbReference type="Rhea" id="RHEA-COMP:17340"/>
        <dbReference type="ChEBI" id="CHEBI:33019"/>
        <dbReference type="ChEBI" id="CHEBI:61560"/>
        <dbReference type="ChEBI" id="CHEBI:173112"/>
        <dbReference type="EC" id="2.7.7.7"/>
    </reaction>
</comment>
<evidence type="ECO:0000256" key="16">
    <source>
        <dbReference type="NCBIfam" id="TIGR00593"/>
    </source>
</evidence>
<evidence type="ECO:0000259" key="18">
    <source>
        <dbReference type="SMART" id="SM00474"/>
    </source>
</evidence>
<evidence type="ECO:0000256" key="2">
    <source>
        <dbReference type="ARBA" id="ARBA00011541"/>
    </source>
</evidence>
<dbReference type="InterPro" id="IPR029060">
    <property type="entry name" value="PIN-like_dom_sf"/>
</dbReference>
<dbReference type="NCBIfam" id="NF004397">
    <property type="entry name" value="PRK05755.1"/>
    <property type="match status" value="1"/>
</dbReference>
<evidence type="ECO:0000256" key="9">
    <source>
        <dbReference type="ARBA" id="ARBA00022763"/>
    </source>
</evidence>
<dbReference type="Gene3D" id="3.40.50.1010">
    <property type="entry name" value="5'-nuclease"/>
    <property type="match status" value="1"/>
</dbReference>
<dbReference type="Gene3D" id="1.20.1060.10">
    <property type="entry name" value="Taq DNA Polymerase, Chain T, domain 4"/>
    <property type="match status" value="1"/>
</dbReference>
<dbReference type="SMART" id="SM00279">
    <property type="entry name" value="HhH2"/>
    <property type="match status" value="1"/>
</dbReference>
<comment type="function">
    <text evidence="17">In addition to polymerase activity, this DNA polymerase exhibits 3'-5' and 5'-3' exonuclease activity.</text>
</comment>
<keyword evidence="5 17" id="KW-0808">Transferase</keyword>
<dbReference type="NCBIfam" id="TIGR00593">
    <property type="entry name" value="pola"/>
    <property type="match status" value="1"/>
</dbReference>
<keyword evidence="6 17" id="KW-0548">Nucleotidyltransferase</keyword>
<keyword evidence="8" id="KW-0540">Nuclease</keyword>
<feature type="domain" description="DNA-directed DNA polymerase family A palm" evidence="20">
    <location>
        <begin position="694"/>
        <end position="897"/>
    </location>
</feature>
<keyword evidence="13 17" id="KW-0238">DNA-binding</keyword>
<evidence type="ECO:0000256" key="14">
    <source>
        <dbReference type="ARBA" id="ARBA00023204"/>
    </source>
</evidence>
<dbReference type="InterPro" id="IPR002421">
    <property type="entry name" value="5-3_exonuclease"/>
</dbReference>
<evidence type="ECO:0000313" key="21">
    <source>
        <dbReference type="EMBL" id="MEX5727436.1"/>
    </source>
</evidence>
<dbReference type="EC" id="2.7.7.7" evidence="3 16"/>
<evidence type="ECO:0000259" key="20">
    <source>
        <dbReference type="SMART" id="SM00482"/>
    </source>
</evidence>
<evidence type="ECO:0000256" key="5">
    <source>
        <dbReference type="ARBA" id="ARBA00022679"/>
    </source>
</evidence>
<evidence type="ECO:0000256" key="13">
    <source>
        <dbReference type="ARBA" id="ARBA00023125"/>
    </source>
</evidence>
<dbReference type="InterPro" id="IPR020046">
    <property type="entry name" value="5-3_exonucl_a-hlix_arch_N"/>
</dbReference>
<protein>
    <recommendedName>
        <fullName evidence="4 16">DNA polymerase I</fullName>
        <ecNumber evidence="3 16">2.7.7.7</ecNumber>
    </recommendedName>
</protein>
<evidence type="ECO:0000259" key="19">
    <source>
        <dbReference type="SMART" id="SM00475"/>
    </source>
</evidence>
<comment type="subunit">
    <text evidence="2">Single-chain monomer with multiple functions.</text>
</comment>
<dbReference type="InterPro" id="IPR001098">
    <property type="entry name" value="DNA-dir_DNA_pol_A_palm_dom"/>
</dbReference>
<dbReference type="SMART" id="SM00475">
    <property type="entry name" value="53EXOc"/>
    <property type="match status" value="1"/>
</dbReference>
<dbReference type="PRINTS" id="PR00868">
    <property type="entry name" value="DNAPOLI"/>
</dbReference>
<keyword evidence="9 17" id="KW-0227">DNA damage</keyword>
<dbReference type="SUPFAM" id="SSF47807">
    <property type="entry name" value="5' to 3' exonuclease, C-terminal subdomain"/>
    <property type="match status" value="1"/>
</dbReference>
<evidence type="ECO:0000256" key="12">
    <source>
        <dbReference type="ARBA" id="ARBA00022932"/>
    </source>
</evidence>
<dbReference type="PANTHER" id="PTHR10133">
    <property type="entry name" value="DNA POLYMERASE I"/>
    <property type="match status" value="1"/>
</dbReference>
<dbReference type="Gene3D" id="3.30.420.10">
    <property type="entry name" value="Ribonuclease H-like superfamily/Ribonuclease H"/>
    <property type="match status" value="1"/>
</dbReference>
<dbReference type="InterPro" id="IPR018320">
    <property type="entry name" value="DNA_polymerase_1"/>
</dbReference>
<evidence type="ECO:0000256" key="10">
    <source>
        <dbReference type="ARBA" id="ARBA00022801"/>
    </source>
</evidence>
<dbReference type="CDD" id="cd09859">
    <property type="entry name" value="PIN_53EXO"/>
    <property type="match status" value="1"/>
</dbReference>
<organism evidence="21 22">
    <name type="scientific">Rhodovulum iodosum</name>
    <dbReference type="NCBI Taxonomy" id="68291"/>
    <lineage>
        <taxon>Bacteria</taxon>
        <taxon>Pseudomonadati</taxon>
        <taxon>Pseudomonadota</taxon>
        <taxon>Alphaproteobacteria</taxon>
        <taxon>Rhodobacterales</taxon>
        <taxon>Paracoccaceae</taxon>
        <taxon>Rhodovulum</taxon>
    </lineage>
</organism>
<feature type="domain" description="3'-5' exonuclease" evidence="18">
    <location>
        <begin position="330"/>
        <end position="525"/>
    </location>
</feature>
<dbReference type="InterPro" id="IPR002562">
    <property type="entry name" value="3'-5'_exonuclease_dom"/>
</dbReference>
<evidence type="ECO:0000256" key="6">
    <source>
        <dbReference type="ARBA" id="ARBA00022695"/>
    </source>
</evidence>
<dbReference type="Gene3D" id="1.10.150.20">
    <property type="entry name" value="5' to 3' exonuclease, C-terminal subdomain"/>
    <property type="match status" value="2"/>
</dbReference>
<keyword evidence="22" id="KW-1185">Reference proteome</keyword>
<dbReference type="Pfam" id="PF01367">
    <property type="entry name" value="5_3_exonuc"/>
    <property type="match status" value="1"/>
</dbReference>
<evidence type="ECO:0000256" key="3">
    <source>
        <dbReference type="ARBA" id="ARBA00012417"/>
    </source>
</evidence>
<evidence type="ECO:0000256" key="11">
    <source>
        <dbReference type="ARBA" id="ARBA00022839"/>
    </source>
</evidence>
<dbReference type="Pfam" id="PF02739">
    <property type="entry name" value="5_3_exonuc_N"/>
    <property type="match status" value="1"/>
</dbReference>
<dbReference type="Gene3D" id="3.30.70.370">
    <property type="match status" value="1"/>
</dbReference>
<keyword evidence="7 17" id="KW-0235">DNA replication</keyword>
<dbReference type="InterPro" id="IPR012337">
    <property type="entry name" value="RNaseH-like_sf"/>
</dbReference>
<dbReference type="InterPro" id="IPR036397">
    <property type="entry name" value="RNaseH_sf"/>
</dbReference>
<dbReference type="SUPFAM" id="SSF53098">
    <property type="entry name" value="Ribonuclease H-like"/>
    <property type="match status" value="1"/>
</dbReference>
<evidence type="ECO:0000256" key="7">
    <source>
        <dbReference type="ARBA" id="ARBA00022705"/>
    </source>
</evidence>
<evidence type="ECO:0000256" key="15">
    <source>
        <dbReference type="ARBA" id="ARBA00049244"/>
    </source>
</evidence>
<dbReference type="SMART" id="SM00474">
    <property type="entry name" value="35EXOc"/>
    <property type="match status" value="1"/>
</dbReference>
<keyword evidence="12 17" id="KW-0239">DNA-directed DNA polymerase</keyword>
<evidence type="ECO:0000256" key="8">
    <source>
        <dbReference type="ARBA" id="ARBA00022722"/>
    </source>
</evidence>
<dbReference type="Pfam" id="PF00476">
    <property type="entry name" value="DNA_pol_A"/>
    <property type="match status" value="1"/>
</dbReference>
<dbReference type="InterPro" id="IPR020045">
    <property type="entry name" value="DNA_polI_H3TH"/>
</dbReference>
<dbReference type="InterPro" id="IPR008918">
    <property type="entry name" value="HhH2"/>
</dbReference>
<sequence length="937" mass="102406">MSTGFGKGCHLHLIDGSAFIFRAFHALPPLTRKSDGLPVGAVSGFCNMVHKYVEDNAGPDAPTHVAVIFDKGSHTFRNDLYDQYKANRDEMPEDLRPQIPLTREATRAFNIACIEQENYEADDIIATLARQAREAGGRVTIISSDKDLMQLVGGGVEMLDAMKNRRIGVEEVEEKFGVGPDRVVDVQALAGDSVDNIPGAPGIGIKTAALLINDFGDLETLLDRAEEIKQPKRRQTLIENRAQIELSKKLVTLDAEMPLEFTLDDLEVKEPDPEALLGFLTEMEFRTLTKRIADGLGVDAPVIADTDPAGANPPDAPDAPDKLPFAPDSYECVRDAGALQAWVDRATARGWVAVDTETTGLDEMRCDLVGVSLSVEPGQACYIPLAHRGAGDDLFGSDALAEGQMPLDEAMAMLKPLLEDPAVMKIGQNMKYDAKVLARYGIEVAPIDDTMLMSYAMNAGLHGHSMDALSERYLEHDPIPIKSLLGTGKSAITFDRVPIDEAVKYAAEDADITLRLAQIFKPQLHQRKVTTVYETLERPLVPVLAGMEMAGIKVDRDTLSRMSNAFAQKMAGLEAEIHELAGEKFNVGSPKQLGEILFDKMSLSGGKKGKTGAYATGADVLEDLAAEGHDLPARVLDWRQLSKLKSTYTDALQDHINPETGRVHTSYVITGAITGRLASTDPNLQNIPVRTEEGRRIREAFVADKGRVLVSLDYSQIELRILAHMAEIDALKEAFREGQDIHAMTASEMFDVPMDEMTPEVRRRAKAINFGVIYGISGFGLARNLRIPRSEAQGFIDRYFERFPGIRDYMDETIAFAKGHKYVQTLFGRRIHTPEIGAKGPQAGFAKRAAINAPIQGTAADIIRRAMVRMPEAIADLPAKMLLQVHDELIFEVEEGAVDDTVAAVRNVMEGAAKPAVQLDVPLVVDAGQGANWAEAH</sequence>
<evidence type="ECO:0000313" key="22">
    <source>
        <dbReference type="Proteomes" id="UP001560019"/>
    </source>
</evidence>
<dbReference type="CDD" id="cd06139">
    <property type="entry name" value="DNA_polA_I_Ecoli_like_exo"/>
    <property type="match status" value="1"/>
</dbReference>
<comment type="similarity">
    <text evidence="1 17">Belongs to the DNA polymerase type-A family.</text>
</comment>
<evidence type="ECO:0000256" key="17">
    <source>
        <dbReference type="RuleBase" id="RU004460"/>
    </source>
</evidence>
<accession>A0ABV3XQ38</accession>
<comment type="caution">
    <text evidence="21">The sequence shown here is derived from an EMBL/GenBank/DDBJ whole genome shotgun (WGS) entry which is preliminary data.</text>
</comment>
<keyword evidence="10 17" id="KW-0378">Hydrolase</keyword>
<dbReference type="PROSITE" id="PS00447">
    <property type="entry name" value="DNA_POLYMERASE_A"/>
    <property type="match status" value="1"/>
</dbReference>
<feature type="domain" description="5'-3' exonuclease" evidence="19">
    <location>
        <begin position="6"/>
        <end position="269"/>
    </location>
</feature>
<reference evidence="21 22" key="1">
    <citation type="submission" date="2024-06" db="EMBL/GenBank/DDBJ databases">
        <title>Genome of Rhodovulum iodosum, a marine photoferrotroph.</title>
        <authorList>
            <person name="Bianchini G."/>
            <person name="Nikeleit V."/>
            <person name="Kappler A."/>
            <person name="Bryce C."/>
            <person name="Sanchez-Baracaldo P."/>
        </authorList>
    </citation>
    <scope>NUCLEOTIDE SEQUENCE [LARGE SCALE GENOMIC DNA]</scope>
    <source>
        <strain evidence="21 22">UT/N1</strain>
    </source>
</reference>
<keyword evidence="11 17" id="KW-0269">Exonuclease</keyword>
<dbReference type="Pfam" id="PF01612">
    <property type="entry name" value="DNA_pol_A_exo1"/>
    <property type="match status" value="1"/>
</dbReference>
<dbReference type="EMBL" id="JBEHHI010000001">
    <property type="protein sequence ID" value="MEX5727436.1"/>
    <property type="molecule type" value="Genomic_DNA"/>
</dbReference>
<name>A0ABV3XQ38_9RHOB</name>
<proteinExistence type="inferred from homology"/>
<keyword evidence="14 17" id="KW-0234">DNA repair</keyword>
<gene>
    <name evidence="17" type="primary">polA</name>
    <name evidence="21" type="ORF">Ga0609869_000789</name>
</gene>
<dbReference type="SMART" id="SM00482">
    <property type="entry name" value="POLAc"/>
    <property type="match status" value="1"/>
</dbReference>
<dbReference type="InterPro" id="IPR019760">
    <property type="entry name" value="DNA-dir_DNA_pol_A_CS"/>
</dbReference>
<dbReference type="CDD" id="cd08637">
    <property type="entry name" value="DNA_pol_A_pol_I_C"/>
    <property type="match status" value="1"/>
</dbReference>
<dbReference type="Proteomes" id="UP001560019">
    <property type="component" value="Unassembled WGS sequence"/>
</dbReference>
<evidence type="ECO:0000256" key="4">
    <source>
        <dbReference type="ARBA" id="ARBA00020311"/>
    </source>
</evidence>
<dbReference type="RefSeq" id="WP_125407494.1">
    <property type="nucleotide sequence ID" value="NZ_JBEHHI010000001.1"/>
</dbReference>
<dbReference type="SUPFAM" id="SSF88723">
    <property type="entry name" value="PIN domain-like"/>
    <property type="match status" value="1"/>
</dbReference>
<dbReference type="SUPFAM" id="SSF56672">
    <property type="entry name" value="DNA/RNA polymerases"/>
    <property type="match status" value="1"/>
</dbReference>
<dbReference type="CDD" id="cd09898">
    <property type="entry name" value="H3TH_53EXO"/>
    <property type="match status" value="1"/>
</dbReference>
<evidence type="ECO:0000256" key="1">
    <source>
        <dbReference type="ARBA" id="ARBA00007705"/>
    </source>
</evidence>